<gene>
    <name evidence="2" type="ORF">CQW23_30197</name>
</gene>
<reference evidence="2 3" key="1">
    <citation type="journal article" date="2017" name="Genome Biol.">
        <title>New reference genome sequences of hot pepper reveal the massive evolution of plant disease-resistance genes by retroduplication.</title>
        <authorList>
            <person name="Kim S."/>
            <person name="Park J."/>
            <person name="Yeom S.I."/>
            <person name="Kim Y.M."/>
            <person name="Seo E."/>
            <person name="Kim K.T."/>
            <person name="Kim M.S."/>
            <person name="Lee J.M."/>
            <person name="Cheong K."/>
            <person name="Shin H.S."/>
            <person name="Kim S.B."/>
            <person name="Han K."/>
            <person name="Lee J."/>
            <person name="Park M."/>
            <person name="Lee H.A."/>
            <person name="Lee H.Y."/>
            <person name="Lee Y."/>
            <person name="Oh S."/>
            <person name="Lee J.H."/>
            <person name="Choi E."/>
            <person name="Choi E."/>
            <person name="Lee S.E."/>
            <person name="Jeon J."/>
            <person name="Kim H."/>
            <person name="Choi G."/>
            <person name="Song H."/>
            <person name="Lee J."/>
            <person name="Lee S.C."/>
            <person name="Kwon J.K."/>
            <person name="Lee H.Y."/>
            <person name="Koo N."/>
            <person name="Hong Y."/>
            <person name="Kim R.W."/>
            <person name="Kang W.H."/>
            <person name="Huh J.H."/>
            <person name="Kang B.C."/>
            <person name="Yang T.J."/>
            <person name="Lee Y.H."/>
            <person name="Bennetzen J.L."/>
            <person name="Choi D."/>
        </authorList>
    </citation>
    <scope>NUCLEOTIDE SEQUENCE [LARGE SCALE GENOMIC DNA]</scope>
    <source>
        <strain evidence="3">cv. PBC81</strain>
    </source>
</reference>
<dbReference type="STRING" id="33114.A0A2G2VB52"/>
<evidence type="ECO:0000256" key="1">
    <source>
        <dbReference type="SAM" id="MobiDB-lite"/>
    </source>
</evidence>
<comment type="caution">
    <text evidence="2">The sequence shown here is derived from an EMBL/GenBank/DDBJ whole genome shotgun (WGS) entry which is preliminary data.</text>
</comment>
<organism evidence="2 3">
    <name type="scientific">Capsicum baccatum</name>
    <name type="common">Peruvian pepper</name>
    <dbReference type="NCBI Taxonomy" id="33114"/>
    <lineage>
        <taxon>Eukaryota</taxon>
        <taxon>Viridiplantae</taxon>
        <taxon>Streptophyta</taxon>
        <taxon>Embryophyta</taxon>
        <taxon>Tracheophyta</taxon>
        <taxon>Spermatophyta</taxon>
        <taxon>Magnoliopsida</taxon>
        <taxon>eudicotyledons</taxon>
        <taxon>Gunneridae</taxon>
        <taxon>Pentapetalae</taxon>
        <taxon>asterids</taxon>
        <taxon>lamiids</taxon>
        <taxon>Solanales</taxon>
        <taxon>Solanaceae</taxon>
        <taxon>Solanoideae</taxon>
        <taxon>Capsiceae</taxon>
        <taxon>Capsicum</taxon>
    </lineage>
</organism>
<feature type="region of interest" description="Disordered" evidence="1">
    <location>
        <begin position="45"/>
        <end position="65"/>
    </location>
</feature>
<dbReference type="AlphaFoldDB" id="A0A2G2VB52"/>
<dbReference type="Proteomes" id="UP000224567">
    <property type="component" value="Unassembled WGS sequence"/>
</dbReference>
<evidence type="ECO:0000313" key="2">
    <source>
        <dbReference type="EMBL" id="PHT30212.1"/>
    </source>
</evidence>
<keyword evidence="3" id="KW-1185">Reference proteome</keyword>
<sequence length="124" mass="13632">MIEELNRESSSGSYYGAGASWEIDENDAFEKGVVQPLLLKSVGDEQDIEGDQECDGSEEVPEESCRPGNSIVEAYRLLTPSVKVCGVPFCFQGEIEQGAKEGKGLQRGHETFRLSWHPILQPKG</sequence>
<dbReference type="EMBL" id="MLFT02000052">
    <property type="protein sequence ID" value="PHT30212.1"/>
    <property type="molecule type" value="Genomic_DNA"/>
</dbReference>
<accession>A0A2G2VB52</accession>
<feature type="compositionally biased region" description="Acidic residues" evidence="1">
    <location>
        <begin position="45"/>
        <end position="62"/>
    </location>
</feature>
<name>A0A2G2VB52_CAPBA</name>
<evidence type="ECO:0000313" key="3">
    <source>
        <dbReference type="Proteomes" id="UP000224567"/>
    </source>
</evidence>
<reference evidence="3" key="2">
    <citation type="journal article" date="2017" name="J. Anim. Genet.">
        <title>Multiple reference genome sequences of hot pepper reveal the massive evolution of plant disease resistance genes by retroduplication.</title>
        <authorList>
            <person name="Kim S."/>
            <person name="Park J."/>
            <person name="Yeom S.-I."/>
            <person name="Kim Y.-M."/>
            <person name="Seo E."/>
            <person name="Kim K.-T."/>
            <person name="Kim M.-S."/>
            <person name="Lee J.M."/>
            <person name="Cheong K."/>
            <person name="Shin H.-S."/>
            <person name="Kim S.-B."/>
            <person name="Han K."/>
            <person name="Lee J."/>
            <person name="Park M."/>
            <person name="Lee H.-A."/>
            <person name="Lee H.-Y."/>
            <person name="Lee Y."/>
            <person name="Oh S."/>
            <person name="Lee J.H."/>
            <person name="Choi E."/>
            <person name="Choi E."/>
            <person name="Lee S.E."/>
            <person name="Jeon J."/>
            <person name="Kim H."/>
            <person name="Choi G."/>
            <person name="Song H."/>
            <person name="Lee J."/>
            <person name="Lee S.-C."/>
            <person name="Kwon J.-K."/>
            <person name="Lee H.-Y."/>
            <person name="Koo N."/>
            <person name="Hong Y."/>
            <person name="Kim R.W."/>
            <person name="Kang W.-H."/>
            <person name="Huh J.H."/>
            <person name="Kang B.-C."/>
            <person name="Yang T.-J."/>
            <person name="Lee Y.-H."/>
            <person name="Bennetzen J.L."/>
            <person name="Choi D."/>
        </authorList>
    </citation>
    <scope>NUCLEOTIDE SEQUENCE [LARGE SCALE GENOMIC DNA]</scope>
    <source>
        <strain evidence="3">cv. PBC81</strain>
    </source>
</reference>
<protein>
    <submittedName>
        <fullName evidence="2">SPX domain-containing membrane protein</fullName>
    </submittedName>
</protein>
<proteinExistence type="predicted"/>
<dbReference type="OrthoDB" id="10575513at2759"/>